<dbReference type="STRING" id="355548.SAMN04487945_2223"/>
<dbReference type="PANTHER" id="PTHR43328">
    <property type="entry name" value="ACETYLTRANSFERASE-RELATED"/>
    <property type="match status" value="1"/>
</dbReference>
<dbReference type="Gene3D" id="3.40.630.30">
    <property type="match status" value="1"/>
</dbReference>
<dbReference type="RefSeq" id="WP_089669446.1">
    <property type="nucleotide sequence ID" value="NZ_FOJA01000001.1"/>
</dbReference>
<feature type="domain" description="N-acetyltransferase" evidence="1">
    <location>
        <begin position="12"/>
        <end position="169"/>
    </location>
</feature>
<evidence type="ECO:0000313" key="3">
    <source>
        <dbReference type="Proteomes" id="UP000198518"/>
    </source>
</evidence>
<dbReference type="EMBL" id="FOJA01000001">
    <property type="protein sequence ID" value="SEW21282.1"/>
    <property type="molecule type" value="Genomic_DNA"/>
</dbReference>
<dbReference type="InterPro" id="IPR000182">
    <property type="entry name" value="GNAT_dom"/>
</dbReference>
<accession>A0A1I0Q413</accession>
<proteinExistence type="predicted"/>
<sequence length="177" mass="19684">MPGRPFVSGDTVDLCPVEEDDLDFLRDTVNDPAVWPTIGGRTPTTARQEREWYEEQASDDDGNVNFVLAVDGDPVGTIGVHGVDDVNGSAELGIFLAEAYWGEGYGTEAGRLATTYAFDQHRRHRVVACVFEGNEASMRVWEKLGFDLDGTHRDAVYVDGSYRDLHYYSVLESEWDG</sequence>
<dbReference type="GO" id="GO:0016747">
    <property type="term" value="F:acyltransferase activity, transferring groups other than amino-acyl groups"/>
    <property type="evidence" value="ECO:0007669"/>
    <property type="project" value="InterPro"/>
</dbReference>
<dbReference type="PANTHER" id="PTHR43328:SF1">
    <property type="entry name" value="N-ACETYLTRANSFERASE DOMAIN-CONTAINING PROTEIN"/>
    <property type="match status" value="1"/>
</dbReference>
<name>A0A1I0Q413_9EURY</name>
<keyword evidence="3" id="KW-1185">Reference proteome</keyword>
<dbReference type="AlphaFoldDB" id="A0A1I0Q413"/>
<evidence type="ECO:0000259" key="1">
    <source>
        <dbReference type="PROSITE" id="PS51186"/>
    </source>
</evidence>
<dbReference type="InterPro" id="IPR016181">
    <property type="entry name" value="Acyl_CoA_acyltransferase"/>
</dbReference>
<dbReference type="OrthoDB" id="120213at2157"/>
<organism evidence="2 3">
    <name type="scientific">Halobacterium jilantaiense</name>
    <dbReference type="NCBI Taxonomy" id="355548"/>
    <lineage>
        <taxon>Archaea</taxon>
        <taxon>Methanobacteriati</taxon>
        <taxon>Methanobacteriota</taxon>
        <taxon>Stenosarchaea group</taxon>
        <taxon>Halobacteria</taxon>
        <taxon>Halobacteriales</taxon>
        <taxon>Halobacteriaceae</taxon>
        <taxon>Halobacterium</taxon>
    </lineage>
</organism>
<dbReference type="Proteomes" id="UP000198518">
    <property type="component" value="Unassembled WGS sequence"/>
</dbReference>
<evidence type="ECO:0000313" key="2">
    <source>
        <dbReference type="EMBL" id="SEW21282.1"/>
    </source>
</evidence>
<dbReference type="SUPFAM" id="SSF55729">
    <property type="entry name" value="Acyl-CoA N-acyltransferases (Nat)"/>
    <property type="match status" value="1"/>
</dbReference>
<reference evidence="2 3" key="1">
    <citation type="submission" date="2016-10" db="EMBL/GenBank/DDBJ databases">
        <authorList>
            <person name="de Groot N.N."/>
        </authorList>
    </citation>
    <scope>NUCLEOTIDE SEQUENCE [LARGE SCALE GENOMIC DNA]</scope>
    <source>
        <strain evidence="2 3">CGMCC 1.5337</strain>
    </source>
</reference>
<dbReference type="PROSITE" id="PS51186">
    <property type="entry name" value="GNAT"/>
    <property type="match status" value="1"/>
</dbReference>
<protein>
    <submittedName>
        <fullName evidence="2">Protein N-acetyltransferase, RimJ/RimL family</fullName>
    </submittedName>
</protein>
<dbReference type="CDD" id="cd04301">
    <property type="entry name" value="NAT_SF"/>
    <property type="match status" value="1"/>
</dbReference>
<keyword evidence="2" id="KW-0808">Transferase</keyword>
<dbReference type="Pfam" id="PF13302">
    <property type="entry name" value="Acetyltransf_3"/>
    <property type="match status" value="1"/>
</dbReference>
<gene>
    <name evidence="2" type="ORF">SAMN04487945_2223</name>
</gene>